<keyword evidence="12" id="KW-1185">Reference proteome</keyword>
<dbReference type="Gene3D" id="1.10.630.10">
    <property type="entry name" value="Cytochrome P450"/>
    <property type="match status" value="1"/>
</dbReference>
<evidence type="ECO:0000256" key="1">
    <source>
        <dbReference type="ARBA" id="ARBA00001971"/>
    </source>
</evidence>
<name>G4T6G9_SERID</name>
<evidence type="ECO:0000256" key="5">
    <source>
        <dbReference type="ARBA" id="ARBA00022723"/>
    </source>
</evidence>
<feature type="chain" id="PRO_5003468517" evidence="10">
    <location>
        <begin position="19"/>
        <end position="533"/>
    </location>
</feature>
<dbReference type="OrthoDB" id="1470350at2759"/>
<evidence type="ECO:0000313" key="11">
    <source>
        <dbReference type="EMBL" id="CCA66956.1"/>
    </source>
</evidence>
<sequence>MSAGLLISLPLPLQLALALVASTAGYVAYKWWDNYSRLQNIPVPDGASKIWGHEWLEFEDDCGSQWRQWITRFGPNFKIKGAWGHHDILCVTDPKAIDRILCKNAYNYPHSAVFRPIIERLTGRGIVWVEGEHAHKPMRALLAPAFTLDRIRAMGPDMWLAVNNVVSRLQSQIESHGGVRDVNMLDWTATSTLDVIGRVAFAHDFQQGQSPEARSIMEGWRKQANLGMVWEGFLALLALRQFPWIGQLPLPSIKAQSNIKNTIKPLANKLIQRGVSDIDNGRDLLSILLRANLGEKQEKRISDDELLDHIVTFVIAGHETTSVVLNFTLYMLAQHPEVQRKLREEVMSTDRESTFDELWSSENFPYLDAVTREGFRLFPPSARNEKVAEKDDILPLATPIVGTDGRLIHEIPIKAGQVIHIPVVAVNRFSSVWGDGDSFRPERWIEKSGTPDGKFLPGAWSGMLTFLVGARSCLGYRLAVFEMKILIMAFIRAFEFEVIEPIESRMSATIQPRVISRPEDGACLPLRLRPVVA</sequence>
<reference evidence="11 12" key="1">
    <citation type="journal article" date="2011" name="PLoS Pathog.">
        <title>Endophytic Life Strategies Decoded by Genome and Transcriptome Analyses of the Mutualistic Root Symbiont Piriformospora indica.</title>
        <authorList>
            <person name="Zuccaro A."/>
            <person name="Lahrmann U."/>
            <person name="Guldener U."/>
            <person name="Langen G."/>
            <person name="Pfiffi S."/>
            <person name="Biedenkopf D."/>
            <person name="Wong P."/>
            <person name="Samans B."/>
            <person name="Grimm C."/>
            <person name="Basiewicz M."/>
            <person name="Murat C."/>
            <person name="Martin F."/>
            <person name="Kogel K.H."/>
        </authorList>
    </citation>
    <scope>NUCLEOTIDE SEQUENCE [LARGE SCALE GENOMIC DNA]</scope>
    <source>
        <strain evidence="11 12">DSM 11827</strain>
    </source>
</reference>
<keyword evidence="10" id="KW-0732">Signal</keyword>
<evidence type="ECO:0000256" key="6">
    <source>
        <dbReference type="ARBA" id="ARBA00023002"/>
    </source>
</evidence>
<dbReference type="GO" id="GO:0005506">
    <property type="term" value="F:iron ion binding"/>
    <property type="evidence" value="ECO:0007669"/>
    <property type="project" value="InterPro"/>
</dbReference>
<dbReference type="OMA" id="MAFNRPI"/>
<dbReference type="PRINTS" id="PR00385">
    <property type="entry name" value="P450"/>
</dbReference>
<dbReference type="eggNOG" id="KOG0158">
    <property type="taxonomic scope" value="Eukaryota"/>
</dbReference>
<evidence type="ECO:0000256" key="7">
    <source>
        <dbReference type="ARBA" id="ARBA00023004"/>
    </source>
</evidence>
<keyword evidence="6" id="KW-0560">Oxidoreductase</keyword>
<dbReference type="InterPro" id="IPR002401">
    <property type="entry name" value="Cyt_P450_E_grp-I"/>
</dbReference>
<evidence type="ECO:0000256" key="9">
    <source>
        <dbReference type="PIRSR" id="PIRSR602401-1"/>
    </source>
</evidence>
<dbReference type="HOGENOM" id="CLU_001570_5_11_1"/>
<evidence type="ECO:0000256" key="3">
    <source>
        <dbReference type="ARBA" id="ARBA00010617"/>
    </source>
</evidence>
<proteinExistence type="inferred from homology"/>
<comment type="similarity">
    <text evidence="3">Belongs to the cytochrome P450 family.</text>
</comment>
<keyword evidence="7 9" id="KW-0408">Iron</keyword>
<evidence type="ECO:0000256" key="8">
    <source>
        <dbReference type="ARBA" id="ARBA00023033"/>
    </source>
</evidence>
<feature type="binding site" description="axial binding residue" evidence="9">
    <location>
        <position position="473"/>
    </location>
    <ligand>
        <name>heme</name>
        <dbReference type="ChEBI" id="CHEBI:30413"/>
    </ligand>
    <ligandPart>
        <name>Fe</name>
        <dbReference type="ChEBI" id="CHEBI:18248"/>
    </ligandPart>
</feature>
<dbReference type="InParanoid" id="G4T6G9"/>
<evidence type="ECO:0000256" key="2">
    <source>
        <dbReference type="ARBA" id="ARBA00005179"/>
    </source>
</evidence>
<evidence type="ECO:0000256" key="4">
    <source>
        <dbReference type="ARBA" id="ARBA00022617"/>
    </source>
</evidence>
<dbReference type="STRING" id="1109443.G4T6G9"/>
<comment type="cofactor">
    <cofactor evidence="1 9">
        <name>heme</name>
        <dbReference type="ChEBI" id="CHEBI:30413"/>
    </cofactor>
</comment>
<dbReference type="PRINTS" id="PR00463">
    <property type="entry name" value="EP450I"/>
</dbReference>
<dbReference type="GO" id="GO:0020037">
    <property type="term" value="F:heme binding"/>
    <property type="evidence" value="ECO:0007669"/>
    <property type="project" value="InterPro"/>
</dbReference>
<protein>
    <submittedName>
        <fullName evidence="11">Related to Cytochrome P450</fullName>
    </submittedName>
</protein>
<dbReference type="PANTHER" id="PTHR24305:SF166">
    <property type="entry name" value="CYTOCHROME P450 12A4, MITOCHONDRIAL-RELATED"/>
    <property type="match status" value="1"/>
</dbReference>
<comment type="pathway">
    <text evidence="2">Secondary metabolite biosynthesis.</text>
</comment>
<comment type="caution">
    <text evidence="11">The sequence shown here is derived from an EMBL/GenBank/DDBJ whole genome shotgun (WGS) entry which is preliminary data.</text>
</comment>
<dbReference type="InterPro" id="IPR050121">
    <property type="entry name" value="Cytochrome_P450_monoxygenase"/>
</dbReference>
<gene>
    <name evidence="11" type="ORF">PIIN_00794</name>
</gene>
<organism evidence="11 12">
    <name type="scientific">Serendipita indica (strain DSM 11827)</name>
    <name type="common">Root endophyte fungus</name>
    <name type="synonym">Piriformospora indica</name>
    <dbReference type="NCBI Taxonomy" id="1109443"/>
    <lineage>
        <taxon>Eukaryota</taxon>
        <taxon>Fungi</taxon>
        <taxon>Dikarya</taxon>
        <taxon>Basidiomycota</taxon>
        <taxon>Agaricomycotina</taxon>
        <taxon>Agaricomycetes</taxon>
        <taxon>Sebacinales</taxon>
        <taxon>Serendipitaceae</taxon>
        <taxon>Serendipita</taxon>
    </lineage>
</organism>
<dbReference type="PANTHER" id="PTHR24305">
    <property type="entry name" value="CYTOCHROME P450"/>
    <property type="match status" value="1"/>
</dbReference>
<evidence type="ECO:0000256" key="10">
    <source>
        <dbReference type="SAM" id="SignalP"/>
    </source>
</evidence>
<dbReference type="SUPFAM" id="SSF48264">
    <property type="entry name" value="Cytochrome P450"/>
    <property type="match status" value="1"/>
</dbReference>
<dbReference type="Pfam" id="PF00067">
    <property type="entry name" value="p450"/>
    <property type="match status" value="1"/>
</dbReference>
<accession>G4T6G9</accession>
<dbReference type="GO" id="GO:0004497">
    <property type="term" value="F:monooxygenase activity"/>
    <property type="evidence" value="ECO:0007669"/>
    <property type="project" value="UniProtKB-KW"/>
</dbReference>
<keyword evidence="4 9" id="KW-0349">Heme</keyword>
<dbReference type="GO" id="GO:0016705">
    <property type="term" value="F:oxidoreductase activity, acting on paired donors, with incorporation or reduction of molecular oxygen"/>
    <property type="evidence" value="ECO:0007669"/>
    <property type="project" value="InterPro"/>
</dbReference>
<keyword evidence="5 9" id="KW-0479">Metal-binding</keyword>
<dbReference type="EMBL" id="CAFZ01000007">
    <property type="protein sequence ID" value="CCA66956.1"/>
    <property type="molecule type" value="Genomic_DNA"/>
</dbReference>
<dbReference type="InterPro" id="IPR001128">
    <property type="entry name" value="Cyt_P450"/>
</dbReference>
<feature type="signal peptide" evidence="10">
    <location>
        <begin position="1"/>
        <end position="18"/>
    </location>
</feature>
<dbReference type="Proteomes" id="UP000007148">
    <property type="component" value="Unassembled WGS sequence"/>
</dbReference>
<evidence type="ECO:0000313" key="12">
    <source>
        <dbReference type="Proteomes" id="UP000007148"/>
    </source>
</evidence>
<keyword evidence="8" id="KW-0503">Monooxygenase</keyword>
<dbReference type="InterPro" id="IPR036396">
    <property type="entry name" value="Cyt_P450_sf"/>
</dbReference>
<dbReference type="AlphaFoldDB" id="G4T6G9"/>